<gene>
    <name evidence="1" type="ORF">Bpfe_014496</name>
</gene>
<organism evidence="1 2">
    <name type="scientific">Biomphalaria pfeifferi</name>
    <name type="common">Bloodfluke planorb</name>
    <name type="synonym">Freshwater snail</name>
    <dbReference type="NCBI Taxonomy" id="112525"/>
    <lineage>
        <taxon>Eukaryota</taxon>
        <taxon>Metazoa</taxon>
        <taxon>Spiralia</taxon>
        <taxon>Lophotrochozoa</taxon>
        <taxon>Mollusca</taxon>
        <taxon>Gastropoda</taxon>
        <taxon>Heterobranchia</taxon>
        <taxon>Euthyneura</taxon>
        <taxon>Panpulmonata</taxon>
        <taxon>Hygrophila</taxon>
        <taxon>Lymnaeoidea</taxon>
        <taxon>Planorbidae</taxon>
        <taxon>Biomphalaria</taxon>
    </lineage>
</organism>
<accession>A0AAD8BK57</accession>
<reference evidence="1" key="2">
    <citation type="submission" date="2023-04" db="EMBL/GenBank/DDBJ databases">
        <authorList>
            <person name="Bu L."/>
            <person name="Lu L."/>
            <person name="Laidemitt M.R."/>
            <person name="Zhang S.M."/>
            <person name="Mutuku M."/>
            <person name="Mkoji G."/>
            <person name="Steinauer M."/>
            <person name="Loker E.S."/>
        </authorList>
    </citation>
    <scope>NUCLEOTIDE SEQUENCE</scope>
    <source>
        <strain evidence="1">KasaAsao</strain>
        <tissue evidence="1">Whole Snail</tissue>
    </source>
</reference>
<name>A0AAD8BK57_BIOPF</name>
<proteinExistence type="predicted"/>
<sequence>MSLECVDFKEDLNEWLRWARNGQEKKECENEKAGRKMRGKQATLGNVVEIYGDSLEAIIQVTCVMVMKIKIQAHRSLAEE</sequence>
<dbReference type="Proteomes" id="UP001233172">
    <property type="component" value="Unassembled WGS sequence"/>
</dbReference>
<protein>
    <submittedName>
        <fullName evidence="1">Uncharacterized protein</fullName>
    </submittedName>
</protein>
<keyword evidence="2" id="KW-1185">Reference proteome</keyword>
<evidence type="ECO:0000313" key="2">
    <source>
        <dbReference type="Proteomes" id="UP001233172"/>
    </source>
</evidence>
<dbReference type="EMBL" id="JASAOG010000064">
    <property type="protein sequence ID" value="KAK0056095.1"/>
    <property type="molecule type" value="Genomic_DNA"/>
</dbReference>
<dbReference type="AlphaFoldDB" id="A0AAD8BK57"/>
<reference evidence="1" key="1">
    <citation type="journal article" date="2023" name="PLoS Negl. Trop. Dis.">
        <title>A genome sequence for Biomphalaria pfeifferi, the major vector snail for the human-infecting parasite Schistosoma mansoni.</title>
        <authorList>
            <person name="Bu L."/>
            <person name="Lu L."/>
            <person name="Laidemitt M.R."/>
            <person name="Zhang S.M."/>
            <person name="Mutuku M."/>
            <person name="Mkoji G."/>
            <person name="Steinauer M."/>
            <person name="Loker E.S."/>
        </authorList>
    </citation>
    <scope>NUCLEOTIDE SEQUENCE</scope>
    <source>
        <strain evidence="1">KasaAsao</strain>
    </source>
</reference>
<comment type="caution">
    <text evidence="1">The sequence shown here is derived from an EMBL/GenBank/DDBJ whole genome shotgun (WGS) entry which is preliminary data.</text>
</comment>
<evidence type="ECO:0000313" key="1">
    <source>
        <dbReference type="EMBL" id="KAK0056095.1"/>
    </source>
</evidence>